<proteinExistence type="predicted"/>
<keyword evidence="4" id="KW-1185">Reference proteome</keyword>
<evidence type="ECO:0000259" key="2">
    <source>
        <dbReference type="Pfam" id="PF04982"/>
    </source>
</evidence>
<organism evidence="3 4">
    <name type="scientific">Paramagnetospirillum kuznetsovii</name>
    <dbReference type="NCBI Taxonomy" id="2053833"/>
    <lineage>
        <taxon>Bacteria</taxon>
        <taxon>Pseudomonadati</taxon>
        <taxon>Pseudomonadota</taxon>
        <taxon>Alphaproteobacteria</taxon>
        <taxon>Rhodospirillales</taxon>
        <taxon>Magnetospirillaceae</taxon>
        <taxon>Paramagnetospirillum</taxon>
    </lineage>
</organism>
<dbReference type="Proteomes" id="UP000251075">
    <property type="component" value="Unassembled WGS sequence"/>
</dbReference>
<dbReference type="AlphaFoldDB" id="A0A364P3M8"/>
<dbReference type="EMBL" id="PGTO01000001">
    <property type="protein sequence ID" value="RAU23890.1"/>
    <property type="molecule type" value="Genomic_DNA"/>
</dbReference>
<feature type="domain" description="HPP transmembrane region" evidence="2">
    <location>
        <begin position="17"/>
        <end position="160"/>
    </location>
</feature>
<sequence>MPRRFVFRHQNAACMPCWLKAALGTVISLGIISLLDDMGGAPLLAAPLGASAMLVFGMPESPMSQPANVVGGHVIATLIGLAFDHFLPGGWAMMALSVATVMVTLAALRLTHPPAGGDPLVIMMAHPGWGFLLMPVLLGAVILVVVAVLIHRLPPRAAYPLPIHPPAET</sequence>
<feature type="transmembrane region" description="Helical" evidence="1">
    <location>
        <begin position="89"/>
        <end position="108"/>
    </location>
</feature>
<protein>
    <submittedName>
        <fullName evidence="3">HPP family protein</fullName>
    </submittedName>
</protein>
<keyword evidence="1" id="KW-0472">Membrane</keyword>
<evidence type="ECO:0000313" key="3">
    <source>
        <dbReference type="EMBL" id="RAU23890.1"/>
    </source>
</evidence>
<dbReference type="PANTHER" id="PTHR33741">
    <property type="entry name" value="TRANSMEMBRANE PROTEIN DDB_G0269096-RELATED"/>
    <property type="match status" value="1"/>
</dbReference>
<dbReference type="InterPro" id="IPR007065">
    <property type="entry name" value="HPP"/>
</dbReference>
<dbReference type="Pfam" id="PF04982">
    <property type="entry name" value="TM_HPP"/>
    <property type="match status" value="1"/>
</dbReference>
<comment type="caution">
    <text evidence="3">The sequence shown here is derived from an EMBL/GenBank/DDBJ whole genome shotgun (WGS) entry which is preliminary data.</text>
</comment>
<accession>A0A364P3M8</accession>
<name>A0A364P3M8_9PROT</name>
<dbReference type="PANTHER" id="PTHR33741:SF5">
    <property type="entry name" value="TRANSMEMBRANE PROTEIN DDB_G0269096-RELATED"/>
    <property type="match status" value="1"/>
</dbReference>
<feature type="transmembrane region" description="Helical" evidence="1">
    <location>
        <begin position="41"/>
        <end position="59"/>
    </location>
</feature>
<evidence type="ECO:0000313" key="4">
    <source>
        <dbReference type="Proteomes" id="UP000251075"/>
    </source>
</evidence>
<dbReference type="InterPro" id="IPR058581">
    <property type="entry name" value="TM_HPP"/>
</dbReference>
<gene>
    <name evidence="3" type="ORF">CU669_02095</name>
</gene>
<reference evidence="3 4" key="1">
    <citation type="submission" date="2017-11" db="EMBL/GenBank/DDBJ databases">
        <title>Draft genome sequence of magnetotactic bacterium Magnetospirillum kuznetsovii LBB-42.</title>
        <authorList>
            <person name="Grouzdev D.S."/>
            <person name="Rysina M.S."/>
            <person name="Baslerov R.V."/>
            <person name="Koziaeva V."/>
        </authorList>
    </citation>
    <scope>NUCLEOTIDE SEQUENCE [LARGE SCALE GENOMIC DNA]</scope>
    <source>
        <strain evidence="3 4">LBB-42</strain>
    </source>
</reference>
<feature type="transmembrane region" description="Helical" evidence="1">
    <location>
        <begin position="12"/>
        <end position="35"/>
    </location>
</feature>
<dbReference type="OrthoDB" id="9811720at2"/>
<evidence type="ECO:0000256" key="1">
    <source>
        <dbReference type="SAM" id="Phobius"/>
    </source>
</evidence>
<keyword evidence="1" id="KW-1133">Transmembrane helix</keyword>
<feature type="transmembrane region" description="Helical" evidence="1">
    <location>
        <begin position="129"/>
        <end position="150"/>
    </location>
</feature>
<dbReference type="RefSeq" id="WP_112142122.1">
    <property type="nucleotide sequence ID" value="NZ_PGTO01000001.1"/>
</dbReference>
<keyword evidence="1" id="KW-0812">Transmembrane</keyword>